<dbReference type="SUPFAM" id="SSF52499">
    <property type="entry name" value="Isochorismatase-like hydrolases"/>
    <property type="match status" value="1"/>
</dbReference>
<dbReference type="Proteomes" id="UP000268469">
    <property type="component" value="Unassembled WGS sequence"/>
</dbReference>
<proteinExistence type="predicted"/>
<evidence type="ECO:0000313" key="4">
    <source>
        <dbReference type="Proteomes" id="UP000268469"/>
    </source>
</evidence>
<dbReference type="EMBL" id="QNBE01000006">
    <property type="protein sequence ID" value="RKX71550.1"/>
    <property type="molecule type" value="Genomic_DNA"/>
</dbReference>
<evidence type="ECO:0000256" key="1">
    <source>
        <dbReference type="ARBA" id="ARBA00022801"/>
    </source>
</evidence>
<dbReference type="PRINTS" id="PR01398">
    <property type="entry name" value="ISCHRISMTASE"/>
</dbReference>
<evidence type="ECO:0000259" key="2">
    <source>
        <dbReference type="Pfam" id="PF00857"/>
    </source>
</evidence>
<dbReference type="CDD" id="cd00431">
    <property type="entry name" value="cysteine_hydrolases"/>
    <property type="match status" value="1"/>
</dbReference>
<dbReference type="InterPro" id="IPR016291">
    <property type="entry name" value="Isochorismatase"/>
</dbReference>
<dbReference type="PANTHER" id="PTHR43540">
    <property type="entry name" value="PEROXYUREIDOACRYLATE/UREIDOACRYLATE AMIDOHYDROLASE-RELATED"/>
    <property type="match status" value="1"/>
</dbReference>
<keyword evidence="1" id="KW-0378">Hydrolase</keyword>
<evidence type="ECO:0000313" key="3">
    <source>
        <dbReference type="EMBL" id="RKX71550.1"/>
    </source>
</evidence>
<dbReference type="InterPro" id="IPR000868">
    <property type="entry name" value="Isochorismatase-like_dom"/>
</dbReference>
<reference evidence="3 4" key="1">
    <citation type="submission" date="2018-06" db="EMBL/GenBank/DDBJ databases">
        <title>Extensive metabolic versatility and redundancy in microbially diverse, dynamic hydrothermal sediments.</title>
        <authorList>
            <person name="Dombrowski N."/>
            <person name="Teske A."/>
            <person name="Baker B.J."/>
        </authorList>
    </citation>
    <scope>NUCLEOTIDE SEQUENCE [LARGE SCALE GENOMIC DNA]</scope>
    <source>
        <strain evidence="3">B36_G15</strain>
    </source>
</reference>
<dbReference type="AlphaFoldDB" id="A0A660SNJ8"/>
<dbReference type="Gene3D" id="3.40.50.850">
    <property type="entry name" value="Isochorismatase-like"/>
    <property type="match status" value="1"/>
</dbReference>
<dbReference type="GO" id="GO:0008908">
    <property type="term" value="F:isochorismatase activity"/>
    <property type="evidence" value="ECO:0007669"/>
    <property type="project" value="InterPro"/>
</dbReference>
<dbReference type="PANTHER" id="PTHR43540:SF6">
    <property type="entry name" value="ISOCHORISMATASE-LIKE DOMAIN-CONTAINING PROTEIN"/>
    <property type="match status" value="1"/>
</dbReference>
<sequence length="207" mass="24261">MATEQWLELIGAYNRHRMRLRSKKAVLLVIDMQNFFLDPRSPAFAPDGRKIIPRIRRLIRAFRRIKRPVIYTRHGHHPDRIDVGILGWWWDGMIVEGSEESEICSELKPRRREKVIHKHRYSAFYQTDLELILKGYQAEDLVITGLLTNCCCETTARDAYMRDYRVFFLADATAAANQEFHLASLLNLAYGFAYITTTDEVIKMLQL</sequence>
<dbReference type="InterPro" id="IPR036380">
    <property type="entry name" value="Isochorismatase-like_sf"/>
</dbReference>
<feature type="domain" description="Isochorismatase-like" evidence="2">
    <location>
        <begin position="26"/>
        <end position="200"/>
    </location>
</feature>
<dbReference type="InterPro" id="IPR050272">
    <property type="entry name" value="Isochorismatase-like_hydrls"/>
</dbReference>
<gene>
    <name evidence="3" type="ORF">DRP53_01080</name>
</gene>
<accession>A0A660SNJ8</accession>
<name>A0A660SNJ8_UNCW3</name>
<comment type="caution">
    <text evidence="3">The sequence shown here is derived from an EMBL/GenBank/DDBJ whole genome shotgun (WGS) entry which is preliminary data.</text>
</comment>
<organism evidence="3 4">
    <name type="scientific">candidate division WOR-3 bacterium</name>
    <dbReference type="NCBI Taxonomy" id="2052148"/>
    <lineage>
        <taxon>Bacteria</taxon>
        <taxon>Bacteria division WOR-3</taxon>
    </lineage>
</organism>
<dbReference type="Pfam" id="PF00857">
    <property type="entry name" value="Isochorismatase"/>
    <property type="match status" value="1"/>
</dbReference>
<protein>
    <recommendedName>
        <fullName evidence="2">Isochorismatase-like domain-containing protein</fullName>
    </recommendedName>
</protein>